<reference evidence="7 8" key="1">
    <citation type="submission" date="2016-10" db="EMBL/GenBank/DDBJ databases">
        <authorList>
            <person name="de Groot N.N."/>
        </authorList>
    </citation>
    <scope>NUCLEOTIDE SEQUENCE [LARGE SCALE GENOMIC DNA]</scope>
    <source>
        <strain evidence="7 8">DSM 797</strain>
    </source>
</reference>
<dbReference type="GO" id="GO:0005886">
    <property type="term" value="C:plasma membrane"/>
    <property type="evidence" value="ECO:0007669"/>
    <property type="project" value="TreeGrafter"/>
</dbReference>
<protein>
    <submittedName>
        <fullName evidence="7">Cysteine-rich domain-containing protein</fullName>
    </submittedName>
</protein>
<evidence type="ECO:0000256" key="1">
    <source>
        <dbReference type="ARBA" id="ARBA00022485"/>
    </source>
</evidence>
<evidence type="ECO:0000256" key="3">
    <source>
        <dbReference type="ARBA" id="ARBA00023002"/>
    </source>
</evidence>
<keyword evidence="8" id="KW-1185">Reference proteome</keyword>
<evidence type="ECO:0000313" key="8">
    <source>
        <dbReference type="Proteomes" id="UP000199068"/>
    </source>
</evidence>
<dbReference type="RefSeq" id="WP_092724834.1">
    <property type="nucleotide sequence ID" value="NZ_FNGW01000003.1"/>
</dbReference>
<gene>
    <name evidence="7" type="ORF">SAMN04515677_103123</name>
</gene>
<keyword evidence="5" id="KW-0411">Iron-sulfur</keyword>
<feature type="domain" description="Cysteine-rich" evidence="6">
    <location>
        <begin position="30"/>
        <end position="110"/>
    </location>
</feature>
<dbReference type="STRING" id="1121325.SAMN04515677_103123"/>
<dbReference type="Pfam" id="PF02754">
    <property type="entry name" value="CCG"/>
    <property type="match status" value="2"/>
</dbReference>
<dbReference type="InterPro" id="IPR051460">
    <property type="entry name" value="HdrC_iron-sulfur_subunit"/>
</dbReference>
<dbReference type="PANTHER" id="PTHR43255:SF1">
    <property type="entry name" value="IRON-SULFUR-BINDING OXIDOREDUCTASE FADF-RELATED"/>
    <property type="match status" value="1"/>
</dbReference>
<accession>A0A1G9MAB4</accession>
<dbReference type="GO" id="GO:0016491">
    <property type="term" value="F:oxidoreductase activity"/>
    <property type="evidence" value="ECO:0007669"/>
    <property type="project" value="UniProtKB-KW"/>
</dbReference>
<keyword evidence="3" id="KW-0560">Oxidoreductase</keyword>
<dbReference type="Proteomes" id="UP000199068">
    <property type="component" value="Unassembled WGS sequence"/>
</dbReference>
<evidence type="ECO:0000256" key="5">
    <source>
        <dbReference type="ARBA" id="ARBA00023014"/>
    </source>
</evidence>
<dbReference type="InterPro" id="IPR004017">
    <property type="entry name" value="Cys_rich_dom"/>
</dbReference>
<keyword evidence="1" id="KW-0004">4Fe-4S</keyword>
<sequence>MGKLSFKFHQVNSNNKIFKKTFLTHDSHVVFMPGCSLSGYRQDIIIKIYEYLKKHIDDLGISLSCCYKPSIMIKDYDSFNKYYKTLDNMLKDNNIKEVITACPNCYKTIKENSKNIKVTFLLEVIKEKGIDKELLNNYIDIEQIFTIQDSCAIRGNESIYESCRFILDQLGIKYIEFEKNKTKSNCCGSIFVDDKKRLEQIKRRCEQTDCDNIISYCETCAKSMLEGGKNSIHILDLLFNEEVINKKMFTQKKISSFKTWENRYKINNRRNYE</sequence>
<evidence type="ECO:0000259" key="6">
    <source>
        <dbReference type="Pfam" id="PF02754"/>
    </source>
</evidence>
<name>A0A1G9MAB4_9FIRM</name>
<organism evidence="7 8">
    <name type="scientific">Romboutsia lituseburensis DSM 797</name>
    <dbReference type="NCBI Taxonomy" id="1121325"/>
    <lineage>
        <taxon>Bacteria</taxon>
        <taxon>Bacillati</taxon>
        <taxon>Bacillota</taxon>
        <taxon>Clostridia</taxon>
        <taxon>Peptostreptococcales</taxon>
        <taxon>Peptostreptococcaceae</taxon>
        <taxon>Romboutsia</taxon>
    </lineage>
</organism>
<proteinExistence type="predicted"/>
<dbReference type="EMBL" id="FNGW01000003">
    <property type="protein sequence ID" value="SDL70615.1"/>
    <property type="molecule type" value="Genomic_DNA"/>
</dbReference>
<evidence type="ECO:0000313" key="7">
    <source>
        <dbReference type="EMBL" id="SDL70615.1"/>
    </source>
</evidence>
<feature type="domain" description="Cysteine-rich" evidence="6">
    <location>
        <begin position="146"/>
        <end position="221"/>
    </location>
</feature>
<dbReference type="GO" id="GO:0046872">
    <property type="term" value="F:metal ion binding"/>
    <property type="evidence" value="ECO:0007669"/>
    <property type="project" value="UniProtKB-KW"/>
</dbReference>
<keyword evidence="4" id="KW-0408">Iron</keyword>
<evidence type="ECO:0000256" key="4">
    <source>
        <dbReference type="ARBA" id="ARBA00023004"/>
    </source>
</evidence>
<dbReference type="GO" id="GO:0051539">
    <property type="term" value="F:4 iron, 4 sulfur cluster binding"/>
    <property type="evidence" value="ECO:0007669"/>
    <property type="project" value="UniProtKB-KW"/>
</dbReference>
<evidence type="ECO:0000256" key="2">
    <source>
        <dbReference type="ARBA" id="ARBA00022723"/>
    </source>
</evidence>
<dbReference type="AlphaFoldDB" id="A0A1G9MAB4"/>
<keyword evidence="2" id="KW-0479">Metal-binding</keyword>
<dbReference type="PANTHER" id="PTHR43255">
    <property type="entry name" value="IRON-SULFUR-BINDING OXIDOREDUCTASE FADF-RELATED-RELATED"/>
    <property type="match status" value="1"/>
</dbReference>